<dbReference type="GO" id="GO:0016887">
    <property type="term" value="F:ATP hydrolysis activity"/>
    <property type="evidence" value="ECO:0007669"/>
    <property type="project" value="InterPro"/>
</dbReference>
<dbReference type="Gene3D" id="3.40.50.300">
    <property type="entry name" value="P-loop containing nucleotide triphosphate hydrolases"/>
    <property type="match status" value="1"/>
</dbReference>
<protein>
    <submittedName>
        <fullName evidence="2">MoxR family ATPase</fullName>
    </submittedName>
</protein>
<dbReference type="PANTHER" id="PTHR42759">
    <property type="entry name" value="MOXR FAMILY PROTEIN"/>
    <property type="match status" value="1"/>
</dbReference>
<comment type="caution">
    <text evidence="2">The sequence shown here is derived from an EMBL/GenBank/DDBJ whole genome shotgun (WGS) entry which is preliminary data.</text>
</comment>
<dbReference type="CDD" id="cd00009">
    <property type="entry name" value="AAA"/>
    <property type="match status" value="1"/>
</dbReference>
<dbReference type="GO" id="GO:0005524">
    <property type="term" value="F:ATP binding"/>
    <property type="evidence" value="ECO:0007669"/>
    <property type="project" value="InterPro"/>
</dbReference>
<dbReference type="Pfam" id="PF07728">
    <property type="entry name" value="AAA_5"/>
    <property type="match status" value="1"/>
</dbReference>
<dbReference type="SMART" id="SM00382">
    <property type="entry name" value="AAA"/>
    <property type="match status" value="1"/>
</dbReference>
<dbReference type="InterPro" id="IPR011704">
    <property type="entry name" value="ATPase_dyneun-rel_AAA"/>
</dbReference>
<feature type="domain" description="AAA+ ATPase" evidence="1">
    <location>
        <begin position="55"/>
        <end position="231"/>
    </location>
</feature>
<gene>
    <name evidence="2" type="ORF">IQ235_03755</name>
</gene>
<dbReference type="PANTHER" id="PTHR42759:SF1">
    <property type="entry name" value="MAGNESIUM-CHELATASE SUBUNIT CHLD"/>
    <property type="match status" value="1"/>
</dbReference>
<evidence type="ECO:0000259" key="1">
    <source>
        <dbReference type="SMART" id="SM00382"/>
    </source>
</evidence>
<dbReference type="EMBL" id="JADEXN010000041">
    <property type="protein sequence ID" value="MBE9039906.1"/>
    <property type="molecule type" value="Genomic_DNA"/>
</dbReference>
<organism evidence="2 3">
    <name type="scientific">Zarconia navalis LEGE 11467</name>
    <dbReference type="NCBI Taxonomy" id="1828826"/>
    <lineage>
        <taxon>Bacteria</taxon>
        <taxon>Bacillati</taxon>
        <taxon>Cyanobacteriota</taxon>
        <taxon>Cyanophyceae</taxon>
        <taxon>Oscillatoriophycideae</taxon>
        <taxon>Oscillatoriales</taxon>
        <taxon>Oscillatoriales incertae sedis</taxon>
        <taxon>Zarconia</taxon>
        <taxon>Zarconia navalis</taxon>
    </lineage>
</organism>
<dbReference type="InterPro" id="IPR050764">
    <property type="entry name" value="CbbQ/NirQ/NorQ/GpvN"/>
</dbReference>
<evidence type="ECO:0000313" key="3">
    <source>
        <dbReference type="Proteomes" id="UP000621799"/>
    </source>
</evidence>
<accession>A0A928VTK5</accession>
<keyword evidence="3" id="KW-1185">Reference proteome</keyword>
<dbReference type="RefSeq" id="WP_264320164.1">
    <property type="nucleotide sequence ID" value="NZ_JADEXN010000041.1"/>
</dbReference>
<evidence type="ECO:0000313" key="2">
    <source>
        <dbReference type="EMBL" id="MBE9039906.1"/>
    </source>
</evidence>
<dbReference type="InterPro" id="IPR003593">
    <property type="entry name" value="AAA+_ATPase"/>
</dbReference>
<dbReference type="InterPro" id="IPR027417">
    <property type="entry name" value="P-loop_NTPase"/>
</dbReference>
<dbReference type="AlphaFoldDB" id="A0A928VTK5"/>
<reference evidence="2" key="1">
    <citation type="submission" date="2020-10" db="EMBL/GenBank/DDBJ databases">
        <authorList>
            <person name="Castelo-Branco R."/>
            <person name="Eusebio N."/>
            <person name="Adriana R."/>
            <person name="Vieira A."/>
            <person name="Brugerolle De Fraissinette N."/>
            <person name="Rezende De Castro R."/>
            <person name="Schneider M.P."/>
            <person name="Vasconcelos V."/>
            <person name="Leao P.N."/>
        </authorList>
    </citation>
    <scope>NUCLEOTIDE SEQUENCE</scope>
    <source>
        <strain evidence="2">LEGE 11467</strain>
    </source>
</reference>
<dbReference type="Proteomes" id="UP000621799">
    <property type="component" value="Unassembled WGS sequence"/>
</dbReference>
<proteinExistence type="predicted"/>
<dbReference type="SUPFAM" id="SSF52540">
    <property type="entry name" value="P-loop containing nucleoside triphosphate hydrolases"/>
    <property type="match status" value="1"/>
</dbReference>
<name>A0A928VTK5_9CYAN</name>
<sequence>MAAVPVDNSVNNQRLEYRADIQPQPGDRIPSIPQPIYPYYPDEELKEIVNLAIRLQRPLLLEGEPGCGKSRLAHALVYEFSQRYKMNWPYQFWGIQSTHKAEDGFYTYDYVGRLQAAQLAAVNRQDENCDPGNREAFIEPGPLWKAFEETQYRTVVAIDEIDKAEPDLLNDLLTALEDYRFEVRDTNPRTWKQANEEALPIVLMASNQERELPPAFLRRCLYHYIEFPNRDRLVEIINARFGQPPAEVVTAAIDRFLVLREAMEEDKGEMEKKVSTSELIVWFEALIRYPAEEILKKLKAGLPHAGTLLKSRKDYNDYSKLWG</sequence>